<evidence type="ECO:0000313" key="6">
    <source>
        <dbReference type="EMBL" id="STO38816.1"/>
    </source>
</evidence>
<keyword evidence="2 4" id="KW-1133">Transmembrane helix</keyword>
<feature type="transmembrane region" description="Helical" evidence="4">
    <location>
        <begin position="304"/>
        <end position="325"/>
    </location>
</feature>
<feature type="transmembrane region" description="Helical" evidence="4">
    <location>
        <begin position="280"/>
        <end position="298"/>
    </location>
</feature>
<reference evidence="6 7" key="1">
    <citation type="submission" date="2018-06" db="EMBL/GenBank/DDBJ databases">
        <authorList>
            <consortium name="Pathogen Informatics"/>
            <person name="Doyle S."/>
        </authorList>
    </citation>
    <scope>NUCLEOTIDE SEQUENCE [LARGE SCALE GENOMIC DNA]</scope>
    <source>
        <strain evidence="6 7">NCTC11413</strain>
    </source>
</reference>
<dbReference type="Proteomes" id="UP000254232">
    <property type="component" value="Unassembled WGS sequence"/>
</dbReference>
<feature type="transmembrane region" description="Helical" evidence="4">
    <location>
        <begin position="145"/>
        <end position="165"/>
    </location>
</feature>
<feature type="transmembrane region" description="Helical" evidence="4">
    <location>
        <begin position="371"/>
        <end position="389"/>
    </location>
</feature>
<dbReference type="EMBL" id="UGGZ01000001">
    <property type="protein sequence ID" value="STO38816.1"/>
    <property type="molecule type" value="Genomic_DNA"/>
</dbReference>
<dbReference type="SUPFAM" id="SSF103473">
    <property type="entry name" value="MFS general substrate transporter"/>
    <property type="match status" value="1"/>
</dbReference>
<feature type="domain" description="Major facilitator superfamily (MFS) profile" evidence="5">
    <location>
        <begin position="20"/>
        <end position="393"/>
    </location>
</feature>
<feature type="transmembrane region" description="Helical" evidence="4">
    <location>
        <begin position="85"/>
        <end position="101"/>
    </location>
</feature>
<dbReference type="RefSeq" id="WP_018347039.1">
    <property type="nucleotide sequence ID" value="NZ_UGGZ01000001.1"/>
</dbReference>
<accession>A0A377H893</accession>
<proteinExistence type="predicted"/>
<feature type="transmembrane region" description="Helical" evidence="4">
    <location>
        <begin position="255"/>
        <end position="273"/>
    </location>
</feature>
<organism evidence="6 7">
    <name type="scientific">Gallibacterium anatis</name>
    <dbReference type="NCBI Taxonomy" id="750"/>
    <lineage>
        <taxon>Bacteria</taxon>
        <taxon>Pseudomonadati</taxon>
        <taxon>Pseudomonadota</taxon>
        <taxon>Gammaproteobacteria</taxon>
        <taxon>Pasteurellales</taxon>
        <taxon>Pasteurellaceae</taxon>
        <taxon>Gallibacterium</taxon>
    </lineage>
</organism>
<feature type="transmembrane region" description="Helical" evidence="4">
    <location>
        <begin position="107"/>
        <end position="124"/>
    </location>
</feature>
<dbReference type="Gene3D" id="1.20.1250.20">
    <property type="entry name" value="MFS general substrate transporter like domains"/>
    <property type="match status" value="2"/>
</dbReference>
<evidence type="ECO:0000259" key="5">
    <source>
        <dbReference type="PROSITE" id="PS50850"/>
    </source>
</evidence>
<feature type="transmembrane region" description="Helical" evidence="4">
    <location>
        <begin position="57"/>
        <end position="78"/>
    </location>
</feature>
<feature type="transmembrane region" description="Helical" evidence="4">
    <location>
        <begin position="337"/>
        <end position="359"/>
    </location>
</feature>
<dbReference type="GeneID" id="77264148"/>
<sequence>MTAILSSIENEESEKQPRFLIYFPGICHLMTDTALGSLAALLPLFMSSYGLNYEKAAAIIFANTALASVAQPFFGYLADKRPNHLFIPLGMTLAGCSIAALGFVHSYAAILFCSMLAGIGSAIFHPEAARWVNRISGAKKGRAMGYFAVGGNGGFAVGPILASLAYIIGPYALSIFALLTISMSIIYFMTISQRHSAKVKVTKQRQLVIERNDWRSFSQLFVIIAARSINFSVLNTFIPIYWITHLHQSTASGNFALSLFFFLGTVVTLLGGILSDKIGFVRIIRYCYLILVPAMILFTNSEYYWLSMLLLIPLSVGLFAQYSPIVVLGQQYLAKSVGFASGITLGLGITLGGMVSPLVGKAADIYGLQSAWLVLNLICIIALLFSFLIKDAK</sequence>
<dbReference type="InterPro" id="IPR020846">
    <property type="entry name" value="MFS_dom"/>
</dbReference>
<dbReference type="InterPro" id="IPR011701">
    <property type="entry name" value="MFS"/>
</dbReference>
<protein>
    <submittedName>
        <fullName evidence="6">Fosmidomycin resistance protein</fullName>
    </submittedName>
</protein>
<dbReference type="CDD" id="cd17478">
    <property type="entry name" value="MFS_FsR"/>
    <property type="match status" value="1"/>
</dbReference>
<name>A0A377H893_9PAST</name>
<dbReference type="Pfam" id="PF07690">
    <property type="entry name" value="MFS_1"/>
    <property type="match status" value="1"/>
</dbReference>
<feature type="transmembrane region" description="Helical" evidence="4">
    <location>
        <begin position="20"/>
        <end position="45"/>
    </location>
</feature>
<evidence type="ECO:0000256" key="3">
    <source>
        <dbReference type="ARBA" id="ARBA00023136"/>
    </source>
</evidence>
<keyword evidence="3 4" id="KW-0472">Membrane</keyword>
<evidence type="ECO:0000313" key="7">
    <source>
        <dbReference type="Proteomes" id="UP000254232"/>
    </source>
</evidence>
<dbReference type="PANTHER" id="PTHR43129">
    <property type="entry name" value="FOSMIDOMYCIN RESISTANCE PROTEIN"/>
    <property type="match status" value="1"/>
</dbReference>
<feature type="transmembrane region" description="Helical" evidence="4">
    <location>
        <begin position="171"/>
        <end position="190"/>
    </location>
</feature>
<dbReference type="PANTHER" id="PTHR43129:SF1">
    <property type="entry name" value="FOSMIDOMYCIN RESISTANCE PROTEIN"/>
    <property type="match status" value="1"/>
</dbReference>
<dbReference type="InterPro" id="IPR036259">
    <property type="entry name" value="MFS_trans_sf"/>
</dbReference>
<keyword evidence="1 4" id="KW-0812">Transmembrane</keyword>
<dbReference type="GO" id="GO:0005886">
    <property type="term" value="C:plasma membrane"/>
    <property type="evidence" value="ECO:0007669"/>
    <property type="project" value="TreeGrafter"/>
</dbReference>
<dbReference type="AlphaFoldDB" id="A0A377H893"/>
<evidence type="ECO:0000256" key="2">
    <source>
        <dbReference type="ARBA" id="ARBA00022989"/>
    </source>
</evidence>
<dbReference type="PROSITE" id="PS50850">
    <property type="entry name" value="MFS"/>
    <property type="match status" value="1"/>
</dbReference>
<gene>
    <name evidence="6" type="primary">fsr</name>
    <name evidence="6" type="ORF">NCTC11413_01958</name>
</gene>
<dbReference type="GO" id="GO:0022857">
    <property type="term" value="F:transmembrane transporter activity"/>
    <property type="evidence" value="ECO:0007669"/>
    <property type="project" value="InterPro"/>
</dbReference>
<evidence type="ECO:0000256" key="1">
    <source>
        <dbReference type="ARBA" id="ARBA00022692"/>
    </source>
</evidence>
<feature type="transmembrane region" description="Helical" evidence="4">
    <location>
        <begin position="220"/>
        <end position="243"/>
    </location>
</feature>
<evidence type="ECO:0000256" key="4">
    <source>
        <dbReference type="SAM" id="Phobius"/>
    </source>
</evidence>